<evidence type="ECO:0000259" key="13">
    <source>
        <dbReference type="Pfam" id="PF12019"/>
    </source>
</evidence>
<keyword evidence="5" id="KW-0997">Cell inner membrane</keyword>
<keyword evidence="7 12" id="KW-1133">Transmembrane helix</keyword>
<dbReference type="RefSeq" id="WP_005347521.1">
    <property type="nucleotide sequence ID" value="NZ_JH823256.1"/>
</dbReference>
<keyword evidence="6 12" id="KW-0812">Transmembrane</keyword>
<evidence type="ECO:0000256" key="10">
    <source>
        <dbReference type="ARBA" id="ARBA00030775"/>
    </source>
</evidence>
<evidence type="ECO:0000256" key="11">
    <source>
        <dbReference type="SAM" id="MobiDB-lite"/>
    </source>
</evidence>
<dbReference type="AlphaFoldDB" id="K1JDA6"/>
<accession>K1JDA6</accession>
<evidence type="ECO:0000256" key="5">
    <source>
        <dbReference type="ARBA" id="ARBA00022519"/>
    </source>
</evidence>
<evidence type="ECO:0000256" key="2">
    <source>
        <dbReference type="ARBA" id="ARBA00021549"/>
    </source>
</evidence>
<evidence type="ECO:0000256" key="7">
    <source>
        <dbReference type="ARBA" id="ARBA00022989"/>
    </source>
</evidence>
<dbReference type="GO" id="GO:0005886">
    <property type="term" value="C:plasma membrane"/>
    <property type="evidence" value="ECO:0007669"/>
    <property type="project" value="UniProtKB-SubCell"/>
</dbReference>
<organism evidence="14 15">
    <name type="scientific">Aeromonas veronii AMC34</name>
    <dbReference type="NCBI Taxonomy" id="1073383"/>
    <lineage>
        <taxon>Bacteria</taxon>
        <taxon>Pseudomonadati</taxon>
        <taxon>Pseudomonadota</taxon>
        <taxon>Gammaproteobacteria</taxon>
        <taxon>Aeromonadales</taxon>
        <taxon>Aeromonadaceae</taxon>
        <taxon>Aeromonas</taxon>
    </lineage>
</organism>
<dbReference type="Proteomes" id="UP000006087">
    <property type="component" value="Unassembled WGS sequence"/>
</dbReference>
<evidence type="ECO:0000256" key="9">
    <source>
        <dbReference type="ARBA" id="ARBA00025772"/>
    </source>
</evidence>
<evidence type="ECO:0000256" key="4">
    <source>
        <dbReference type="ARBA" id="ARBA00022481"/>
    </source>
</evidence>
<dbReference type="InterPro" id="IPR022346">
    <property type="entry name" value="T2SS_GspH"/>
</dbReference>
<dbReference type="PATRIC" id="fig|1073383.3.peg.3747"/>
<name>K1JDA6_AERVE</name>
<dbReference type="Pfam" id="PF12019">
    <property type="entry name" value="GspH"/>
    <property type="match status" value="1"/>
</dbReference>
<comment type="caution">
    <text evidence="14">The sequence shown here is derived from an EMBL/GenBank/DDBJ whole genome shotgun (WGS) entry which is preliminary data.</text>
</comment>
<dbReference type="GO" id="GO:0015628">
    <property type="term" value="P:protein secretion by the type II secretion system"/>
    <property type="evidence" value="ECO:0007669"/>
    <property type="project" value="InterPro"/>
</dbReference>
<dbReference type="InterPro" id="IPR049875">
    <property type="entry name" value="TypeII_GspH"/>
</dbReference>
<proteinExistence type="inferred from homology"/>
<comment type="similarity">
    <text evidence="9">Belongs to the GSP H family.</text>
</comment>
<evidence type="ECO:0000256" key="1">
    <source>
        <dbReference type="ARBA" id="ARBA00004377"/>
    </source>
</evidence>
<evidence type="ECO:0000256" key="8">
    <source>
        <dbReference type="ARBA" id="ARBA00023136"/>
    </source>
</evidence>
<feature type="region of interest" description="Disordered" evidence="11">
    <location>
        <begin position="117"/>
        <end position="139"/>
    </location>
</feature>
<evidence type="ECO:0000256" key="12">
    <source>
        <dbReference type="SAM" id="Phobius"/>
    </source>
</evidence>
<feature type="transmembrane region" description="Helical" evidence="12">
    <location>
        <begin position="12"/>
        <end position="34"/>
    </location>
</feature>
<dbReference type="Pfam" id="PF07963">
    <property type="entry name" value="N_methyl"/>
    <property type="match status" value="1"/>
</dbReference>
<evidence type="ECO:0000256" key="3">
    <source>
        <dbReference type="ARBA" id="ARBA00022475"/>
    </source>
</evidence>
<reference evidence="14 15" key="1">
    <citation type="submission" date="2012-06" db="EMBL/GenBank/DDBJ databases">
        <title>The Genome Sequence of Aeromonas veronii AMC34.</title>
        <authorList>
            <consortium name="The Broad Institute Genome Sequencing Platform"/>
            <person name="Earl A."/>
            <person name="Ward D."/>
            <person name="Feldgarden M."/>
            <person name="Gevers D."/>
            <person name="Graf J."/>
            <person name="Tomasi A."/>
            <person name="Horneman A."/>
            <person name="Walker B."/>
            <person name="Young S.K."/>
            <person name="Zeng Q."/>
            <person name="Gargeya S."/>
            <person name="Fitzgerald M."/>
            <person name="Haas B."/>
            <person name="Abouelleil A."/>
            <person name="Alvarado L."/>
            <person name="Arachchi H.M."/>
            <person name="Berlin A.M."/>
            <person name="Chapman S.B."/>
            <person name="Goldberg J."/>
            <person name="Griggs A."/>
            <person name="Gujja S."/>
            <person name="Hansen M."/>
            <person name="Howarth C."/>
            <person name="Imamovic A."/>
            <person name="Larimer J."/>
            <person name="McCowan C."/>
            <person name="Montmayeur A."/>
            <person name="Murphy C."/>
            <person name="Neiman D."/>
            <person name="Pearson M."/>
            <person name="Priest M."/>
            <person name="Roberts A."/>
            <person name="Saif S."/>
            <person name="Shea T."/>
            <person name="Sisk P."/>
            <person name="Sykes S."/>
            <person name="Wortman J."/>
            <person name="Nusbaum C."/>
            <person name="Birren B."/>
        </authorList>
    </citation>
    <scope>NUCLEOTIDE SEQUENCE [LARGE SCALE GENOMIC DNA]</scope>
    <source>
        <strain evidence="14 15">AMC34</strain>
    </source>
</reference>
<dbReference type="PROSITE" id="PS00409">
    <property type="entry name" value="PROKAR_NTER_METHYL"/>
    <property type="match status" value="1"/>
</dbReference>
<keyword evidence="3" id="KW-1003">Cell membrane</keyword>
<evidence type="ECO:0000313" key="15">
    <source>
        <dbReference type="Proteomes" id="UP000006087"/>
    </source>
</evidence>
<dbReference type="InterPro" id="IPR045584">
    <property type="entry name" value="Pilin-like"/>
</dbReference>
<comment type="subcellular location">
    <subcellularLocation>
        <location evidence="1">Cell inner membrane</location>
        <topology evidence="1">Single-pass membrane protein</topology>
    </subcellularLocation>
</comment>
<dbReference type="HOGENOM" id="CLU_111963_0_0_6"/>
<dbReference type="PRINTS" id="PR00885">
    <property type="entry name" value="BCTERIALGSPH"/>
</dbReference>
<gene>
    <name evidence="14" type="ORF">HMPREF1168_03751</name>
</gene>
<dbReference type="NCBIfam" id="TIGR01708">
    <property type="entry name" value="typeII_sec_gspH"/>
    <property type="match status" value="1"/>
</dbReference>
<feature type="domain" description="General secretion pathway GspH" evidence="13">
    <location>
        <begin position="48"/>
        <end position="166"/>
    </location>
</feature>
<evidence type="ECO:0000256" key="6">
    <source>
        <dbReference type="ARBA" id="ARBA00022692"/>
    </source>
</evidence>
<protein>
    <recommendedName>
        <fullName evidence="2">Type II secretion system protein H</fullName>
    </recommendedName>
    <alternativeName>
        <fullName evidence="10">General secretion pathway protein H</fullName>
    </alternativeName>
</protein>
<dbReference type="InterPro" id="IPR012902">
    <property type="entry name" value="N_methyl_site"/>
</dbReference>
<dbReference type="EMBL" id="AGWU01000024">
    <property type="protein sequence ID" value="EKB17524.1"/>
    <property type="molecule type" value="Genomic_DNA"/>
</dbReference>
<dbReference type="NCBIfam" id="TIGR02532">
    <property type="entry name" value="IV_pilin_GFxxxE"/>
    <property type="match status" value="1"/>
</dbReference>
<dbReference type="InterPro" id="IPR002416">
    <property type="entry name" value="T2SS_protein-GspH"/>
</dbReference>
<evidence type="ECO:0000313" key="14">
    <source>
        <dbReference type="EMBL" id="EKB17524.1"/>
    </source>
</evidence>
<feature type="compositionally biased region" description="Basic and acidic residues" evidence="11">
    <location>
        <begin position="127"/>
        <end position="138"/>
    </location>
</feature>
<keyword evidence="8 12" id="KW-0472">Membrane</keyword>
<keyword evidence="4" id="KW-0488">Methylation</keyword>
<dbReference type="SUPFAM" id="SSF54523">
    <property type="entry name" value="Pili subunits"/>
    <property type="match status" value="1"/>
</dbReference>
<sequence>MKLSLSFHRQAGFTLLEVLLVAMLMGLVATAVTLSMGGAKGDREIDKQARRLMATLQLAQEYAVMDGRLVGIRIEDNGWQFMQRQARDRKWLALADDKQLGPVQLPDEMTLTLELEGFGWQPDPDEEREKKRDAKERTPQLLIFPGGELTPFTLTFSQQGDDARYTRLVRGDEFGRLTLFTDDEDEKGNNPS</sequence>
<dbReference type="Gene3D" id="3.55.40.10">
    <property type="entry name" value="minor pseudopilin epsh domain"/>
    <property type="match status" value="1"/>
</dbReference>
<dbReference type="GO" id="GO:0015627">
    <property type="term" value="C:type II protein secretion system complex"/>
    <property type="evidence" value="ECO:0007669"/>
    <property type="project" value="InterPro"/>
</dbReference>